<keyword evidence="1" id="KW-0614">Plasmid</keyword>
<name>A0AB39R220_9ACTN</name>
<accession>A0AB39R220</accession>
<dbReference type="RefSeq" id="WP_369228562.1">
    <property type="nucleotide sequence ID" value="NZ_CP163442.1"/>
</dbReference>
<protein>
    <submittedName>
        <fullName evidence="1">Uncharacterized protein</fullName>
    </submittedName>
</protein>
<gene>
    <name evidence="1" type="ORF">AB5J52_48845</name>
</gene>
<evidence type="ECO:0000313" key="1">
    <source>
        <dbReference type="EMBL" id="XDQ50037.1"/>
    </source>
</evidence>
<dbReference type="AlphaFoldDB" id="A0AB39R220"/>
<sequence length="104" mass="11822">MPKNHARKKELADLKETFGVRHHDAVAILDDPRRDELCQVLTEYTDVTTYAAAVEALELPVYMHELGIDEPDEPREYSCEECGFFGTGFHCCECGATHEYHCVC</sequence>
<dbReference type="EMBL" id="CP163442">
    <property type="protein sequence ID" value="XDQ50037.1"/>
    <property type="molecule type" value="Genomic_DNA"/>
</dbReference>
<geneLocation type="plasmid" evidence="1">
    <name>unnamed1</name>
</geneLocation>
<organism evidence="1">
    <name type="scientific">Streptomyces sp. R39</name>
    <dbReference type="NCBI Taxonomy" id="3238631"/>
    <lineage>
        <taxon>Bacteria</taxon>
        <taxon>Bacillati</taxon>
        <taxon>Actinomycetota</taxon>
        <taxon>Actinomycetes</taxon>
        <taxon>Kitasatosporales</taxon>
        <taxon>Streptomycetaceae</taxon>
        <taxon>Streptomyces</taxon>
    </lineage>
</organism>
<reference evidence="1" key="1">
    <citation type="submission" date="2024-07" db="EMBL/GenBank/DDBJ databases">
        <authorList>
            <person name="Yu S.T."/>
        </authorList>
    </citation>
    <scope>NUCLEOTIDE SEQUENCE</scope>
    <source>
        <strain evidence="1">R39</strain>
        <plasmid evidence="1">unnamed1</plasmid>
    </source>
</reference>
<proteinExistence type="predicted"/>